<proteinExistence type="predicted"/>
<keyword evidence="1" id="KW-0812">Transmembrane</keyword>
<reference evidence="2 3" key="1">
    <citation type="journal article" date="2019" name="Front. Microbiol.">
        <title>Ammonia Oxidation by the Arctic Terrestrial Thaumarchaeote Candidatus Nitrosocosmicus arcticus Is Stimulated by Increasing Temperatures.</title>
        <authorList>
            <person name="Alves R.J.E."/>
            <person name="Kerou M."/>
            <person name="Zappe A."/>
            <person name="Bittner R."/>
            <person name="Abby S.S."/>
            <person name="Schmidt H.A."/>
            <person name="Pfeifer K."/>
            <person name="Schleper C."/>
        </authorList>
    </citation>
    <scope>NUCLEOTIDE SEQUENCE [LARGE SCALE GENOMIC DNA]</scope>
    <source>
        <strain evidence="2 3">Kfb</strain>
    </source>
</reference>
<keyword evidence="3" id="KW-1185">Reference proteome</keyword>
<feature type="transmembrane region" description="Helical" evidence="1">
    <location>
        <begin position="150"/>
        <end position="172"/>
    </location>
</feature>
<dbReference type="AlphaFoldDB" id="A0A557ST53"/>
<sequence>MLKFKIEESLKLFILYCSLAGFIASWGISGLLVSIDVISQTPPGSFFGIIGVSLGFYDPATAPLIGFALHLLTGTIAGNIFGQVAIFWRRISPYNAKHGLLAGVIVGVILWALLFVPVATFAIQPMIDSFKNSITPNQYVYSIVANFEGLYPLIIAGSLVFHIIYGVLLGYISGRMMELKTLTDTRMNYH</sequence>
<gene>
    <name evidence="2" type="ORF">NARC_110007</name>
</gene>
<evidence type="ECO:0000256" key="1">
    <source>
        <dbReference type="SAM" id="Phobius"/>
    </source>
</evidence>
<protein>
    <submittedName>
        <fullName evidence="2">Uncharacterized protein</fullName>
    </submittedName>
</protein>
<keyword evidence="1" id="KW-1133">Transmembrane helix</keyword>
<dbReference type="Proteomes" id="UP000315289">
    <property type="component" value="Unassembled WGS sequence"/>
</dbReference>
<comment type="caution">
    <text evidence="2">The sequence shown here is derived from an EMBL/GenBank/DDBJ whole genome shotgun (WGS) entry which is preliminary data.</text>
</comment>
<dbReference type="OrthoDB" id="11273at2157"/>
<name>A0A557ST53_9ARCH</name>
<dbReference type="RefSeq" id="WP_144732573.1">
    <property type="nucleotide sequence ID" value="NZ_ML675587.1"/>
</dbReference>
<accession>A0A557ST53</accession>
<organism evidence="2 3">
    <name type="scientific">Candidatus Nitrosocosmicus arcticus</name>
    <dbReference type="NCBI Taxonomy" id="2035267"/>
    <lineage>
        <taxon>Archaea</taxon>
        <taxon>Nitrososphaerota</taxon>
        <taxon>Nitrososphaeria</taxon>
        <taxon>Nitrososphaerales</taxon>
        <taxon>Nitrososphaeraceae</taxon>
        <taxon>Candidatus Nitrosocosmicus</taxon>
    </lineage>
</organism>
<dbReference type="EMBL" id="VOAH01000011">
    <property type="protein sequence ID" value="TVP39796.1"/>
    <property type="molecule type" value="Genomic_DNA"/>
</dbReference>
<feature type="transmembrane region" description="Helical" evidence="1">
    <location>
        <begin position="64"/>
        <end position="88"/>
    </location>
</feature>
<feature type="transmembrane region" description="Helical" evidence="1">
    <location>
        <begin position="100"/>
        <end position="123"/>
    </location>
</feature>
<evidence type="ECO:0000313" key="3">
    <source>
        <dbReference type="Proteomes" id="UP000315289"/>
    </source>
</evidence>
<keyword evidence="1" id="KW-0472">Membrane</keyword>
<feature type="transmembrane region" description="Helical" evidence="1">
    <location>
        <begin position="12"/>
        <end position="35"/>
    </location>
</feature>
<evidence type="ECO:0000313" key="2">
    <source>
        <dbReference type="EMBL" id="TVP39796.1"/>
    </source>
</evidence>